<dbReference type="STRING" id="1798325.A2834_02260"/>
<gene>
    <name evidence="1" type="ORF">A2834_02260</name>
</gene>
<sequence length="131" mass="15516">MRKPRHFYGKRYKSGDSLADWIFRRFIEAANFKVKQIVLKRRLKSDEGELLEGQWDPNIGVLELNPARSGHKKQYDILQSFIHELCHILLNTVHEKVLCSKVEVLEKILWEKFTPQQKRALRSFIPKDEGN</sequence>
<dbReference type="Proteomes" id="UP000179251">
    <property type="component" value="Unassembled WGS sequence"/>
</dbReference>
<name>A0A1F5VFG0_9BACT</name>
<dbReference type="AlphaFoldDB" id="A0A1F5VFG0"/>
<comment type="caution">
    <text evidence="1">The sequence shown here is derived from an EMBL/GenBank/DDBJ whole genome shotgun (WGS) entry which is preliminary data.</text>
</comment>
<evidence type="ECO:0000313" key="1">
    <source>
        <dbReference type="EMBL" id="OGF62154.1"/>
    </source>
</evidence>
<proteinExistence type="predicted"/>
<organism evidence="1 2">
    <name type="scientific">Candidatus Giovannonibacteria bacterium RIFCSPHIGHO2_01_FULL_45_23</name>
    <dbReference type="NCBI Taxonomy" id="1798325"/>
    <lineage>
        <taxon>Bacteria</taxon>
        <taxon>Candidatus Giovannoniibacteriota</taxon>
    </lineage>
</organism>
<protein>
    <submittedName>
        <fullName evidence="1">Uncharacterized protein</fullName>
    </submittedName>
</protein>
<dbReference type="EMBL" id="MFHD01000022">
    <property type="protein sequence ID" value="OGF62154.1"/>
    <property type="molecule type" value="Genomic_DNA"/>
</dbReference>
<reference evidence="1 2" key="1">
    <citation type="journal article" date="2016" name="Nat. Commun.">
        <title>Thousands of microbial genomes shed light on interconnected biogeochemical processes in an aquifer system.</title>
        <authorList>
            <person name="Anantharaman K."/>
            <person name="Brown C.T."/>
            <person name="Hug L.A."/>
            <person name="Sharon I."/>
            <person name="Castelle C.J."/>
            <person name="Probst A.J."/>
            <person name="Thomas B.C."/>
            <person name="Singh A."/>
            <person name="Wilkins M.J."/>
            <person name="Karaoz U."/>
            <person name="Brodie E.L."/>
            <person name="Williams K.H."/>
            <person name="Hubbard S.S."/>
            <person name="Banfield J.F."/>
        </authorList>
    </citation>
    <scope>NUCLEOTIDE SEQUENCE [LARGE SCALE GENOMIC DNA]</scope>
</reference>
<accession>A0A1F5VFG0</accession>
<evidence type="ECO:0000313" key="2">
    <source>
        <dbReference type="Proteomes" id="UP000179251"/>
    </source>
</evidence>